<evidence type="ECO:0000313" key="2">
    <source>
        <dbReference type="EMBL" id="CAG7610189.1"/>
    </source>
</evidence>
<name>A0A9W4E7S7_9ACTN</name>
<sequence>MSSRPGAGRPAGPLGAEDPRVGEPTELLGPHAVLEPGPGIGRAQGARGEVDQGAVLEHDDLAHQRRLHDVAGVDVLLRVEVDGPRQPVLGGASRRDHDRRRPVAVPVPQERPGGGERLLLGHHRCTFLRLLRPVRWPRPVSGALPGRGASGGAVALPALSRLLVRHVLDLHAFFEVRQSAALAVEEDHAVAVVDDVEDVRGIAAADVDDAPGALAARVHVVDDVVVASDVLELRAGIAEPCRARPLRVLQRGRVGGHSVEAFVDRFDVLRAVLGVARLAGPVDVLEPRVLVVQELRFLRRGHRTLVEGLALDVGGGLGEALPLAAVLCRVLGGLLRRVLARALDAGLGARAAAVGGQRHQDVADEPAARLVAVRAPSAAEQDAGQPLGVRGHVDQSGGRRVEVGQVLGGVGHVVRVVRVQAADELQHVGAGAYEAAGEVLDLDWRGLEEVAAVALHTVGEVRFGGGEGGRGADLGLGLARHRVALLAGRAEDLLGVVLVTGARVDEGVGGHGRLARVAVAVDQFLVAGQVLVVLVDLRVVRGRRLLARLGALLPQPDGLLGLALRPVDGEGVVLQRVGRVLAGGGGLGPLGGLRGELRPEGLGAVAVPAARVEVGQAGVAGVEGGVEAAQVPGDLADLVGVAVDQLLGLLGLAELLLVDMGAEVVGDGVAVVVDPVRRIVQADVVEAVTDEVGAVVDQLAGLLLGFAKQFLATVADLVDQASEAHQPTPAVLLRGAGSAAGPLVTV</sequence>
<comment type="caution">
    <text evidence="2">The sequence shown here is derived from an EMBL/GenBank/DDBJ whole genome shotgun (WGS) entry which is preliminary data.</text>
</comment>
<feature type="region of interest" description="Disordered" evidence="1">
    <location>
        <begin position="1"/>
        <end position="48"/>
    </location>
</feature>
<reference evidence="2" key="1">
    <citation type="submission" date="2021-06" db="EMBL/GenBank/DDBJ databases">
        <authorList>
            <person name="Arsene-Ploetze F."/>
        </authorList>
    </citation>
    <scope>NUCLEOTIDE SEQUENCE</scope>
    <source>
        <strain evidence="2">SBRY1</strain>
    </source>
</reference>
<evidence type="ECO:0000313" key="3">
    <source>
        <dbReference type="Proteomes" id="UP001153328"/>
    </source>
</evidence>
<accession>A0A9W4E7S7</accession>
<dbReference type="EMBL" id="CAJVAX010000001">
    <property type="protein sequence ID" value="CAG7610189.1"/>
    <property type="molecule type" value="Genomic_DNA"/>
</dbReference>
<evidence type="ECO:0000256" key="1">
    <source>
        <dbReference type="SAM" id="MobiDB-lite"/>
    </source>
</evidence>
<dbReference type="AlphaFoldDB" id="A0A9W4E7S7"/>
<protein>
    <submittedName>
        <fullName evidence="2">Uncharacterized protein</fullName>
    </submittedName>
</protein>
<dbReference type="Proteomes" id="UP001153328">
    <property type="component" value="Unassembled WGS sequence"/>
</dbReference>
<keyword evidence="3" id="KW-1185">Reference proteome</keyword>
<gene>
    <name evidence="2" type="ORF">SBRY_11334</name>
</gene>
<organism evidence="2 3">
    <name type="scientific">Actinacidiphila bryophytorum</name>
    <dbReference type="NCBI Taxonomy" id="1436133"/>
    <lineage>
        <taxon>Bacteria</taxon>
        <taxon>Bacillati</taxon>
        <taxon>Actinomycetota</taxon>
        <taxon>Actinomycetes</taxon>
        <taxon>Kitasatosporales</taxon>
        <taxon>Streptomycetaceae</taxon>
        <taxon>Actinacidiphila</taxon>
    </lineage>
</organism>
<feature type="region of interest" description="Disordered" evidence="1">
    <location>
        <begin position="86"/>
        <end position="116"/>
    </location>
</feature>
<feature type="compositionally biased region" description="Low complexity" evidence="1">
    <location>
        <begin position="1"/>
        <end position="16"/>
    </location>
</feature>
<proteinExistence type="predicted"/>